<protein>
    <submittedName>
        <fullName evidence="2">Uncharacterized protein</fullName>
    </submittedName>
</protein>
<dbReference type="PANTHER" id="PTHR35512:SF1">
    <property type="entry name" value="OS11G0550900 PROTEIN"/>
    <property type="match status" value="1"/>
</dbReference>
<feature type="signal peptide" evidence="1">
    <location>
        <begin position="1"/>
        <end position="17"/>
    </location>
</feature>
<evidence type="ECO:0000313" key="3">
    <source>
        <dbReference type="Proteomes" id="UP000775213"/>
    </source>
</evidence>
<keyword evidence="3" id="KW-1185">Reference proteome</keyword>
<gene>
    <name evidence="2" type="ORF">IEQ34_009100</name>
</gene>
<sequence>MLGISYGELFLIIGATAALIGPKDLPFIAKAAGRLAGRAVGYVQMARGQFESVMQQSQVNQLFLISHSTKTGKCTWMCNVFVDVRTVFLPEYKIRKRFWNTRKFSSNLLNISSIFRGGVLLRTSSYLYTQRARNISITAAVGAICTYAHKDSLHLLRIHLFTNLSSLFSVVQEFSCVLFEFKQVQVRSQVSPEISAASRRLPHLGEKTTRVWAFPPRAIKRVHGRCPETPRPWSSFPPRAIKRVHGVFDGTCLKGSLLSPRSRVLIDNLVSS</sequence>
<dbReference type="PANTHER" id="PTHR35512">
    <property type="entry name" value="OS11G0550900 PROTEIN"/>
    <property type="match status" value="1"/>
</dbReference>
<reference evidence="2 3" key="1">
    <citation type="journal article" date="2021" name="Hortic Res">
        <title>Chromosome-scale assembly of the Dendrobium chrysotoxum genome enhances the understanding of orchid evolution.</title>
        <authorList>
            <person name="Zhang Y."/>
            <person name="Zhang G.Q."/>
            <person name="Zhang D."/>
            <person name="Liu X.D."/>
            <person name="Xu X.Y."/>
            <person name="Sun W.H."/>
            <person name="Yu X."/>
            <person name="Zhu X."/>
            <person name="Wang Z.W."/>
            <person name="Zhao X."/>
            <person name="Zhong W.Y."/>
            <person name="Chen H."/>
            <person name="Yin W.L."/>
            <person name="Huang T."/>
            <person name="Niu S.C."/>
            <person name="Liu Z.J."/>
        </authorList>
    </citation>
    <scope>NUCLEOTIDE SEQUENCE [LARGE SCALE GENOMIC DNA]</scope>
    <source>
        <strain evidence="2">Lindl</strain>
    </source>
</reference>
<keyword evidence="1" id="KW-0732">Signal</keyword>
<dbReference type="Proteomes" id="UP000775213">
    <property type="component" value="Unassembled WGS sequence"/>
</dbReference>
<evidence type="ECO:0000313" key="2">
    <source>
        <dbReference type="EMBL" id="KAH0461525.1"/>
    </source>
</evidence>
<proteinExistence type="predicted"/>
<comment type="caution">
    <text evidence="2">The sequence shown here is derived from an EMBL/GenBank/DDBJ whole genome shotgun (WGS) entry which is preliminary data.</text>
</comment>
<dbReference type="EMBL" id="JAGFBR010000009">
    <property type="protein sequence ID" value="KAH0461525.1"/>
    <property type="molecule type" value="Genomic_DNA"/>
</dbReference>
<dbReference type="AlphaFoldDB" id="A0AAV7H205"/>
<evidence type="ECO:0000256" key="1">
    <source>
        <dbReference type="SAM" id="SignalP"/>
    </source>
</evidence>
<organism evidence="2 3">
    <name type="scientific">Dendrobium chrysotoxum</name>
    <name type="common">Orchid</name>
    <dbReference type="NCBI Taxonomy" id="161865"/>
    <lineage>
        <taxon>Eukaryota</taxon>
        <taxon>Viridiplantae</taxon>
        <taxon>Streptophyta</taxon>
        <taxon>Embryophyta</taxon>
        <taxon>Tracheophyta</taxon>
        <taxon>Spermatophyta</taxon>
        <taxon>Magnoliopsida</taxon>
        <taxon>Liliopsida</taxon>
        <taxon>Asparagales</taxon>
        <taxon>Orchidaceae</taxon>
        <taxon>Epidendroideae</taxon>
        <taxon>Malaxideae</taxon>
        <taxon>Dendrobiinae</taxon>
        <taxon>Dendrobium</taxon>
    </lineage>
</organism>
<feature type="chain" id="PRO_5043630689" evidence="1">
    <location>
        <begin position="18"/>
        <end position="272"/>
    </location>
</feature>
<name>A0AAV7H205_DENCH</name>
<accession>A0AAV7H205</accession>